<dbReference type="EMBL" id="BQNB010012685">
    <property type="protein sequence ID" value="GJT06629.1"/>
    <property type="molecule type" value="Genomic_DNA"/>
</dbReference>
<feature type="region of interest" description="Disordered" evidence="1">
    <location>
        <begin position="144"/>
        <end position="183"/>
    </location>
</feature>
<feature type="region of interest" description="Disordered" evidence="1">
    <location>
        <begin position="215"/>
        <end position="234"/>
    </location>
</feature>
<evidence type="ECO:0000256" key="1">
    <source>
        <dbReference type="SAM" id="MobiDB-lite"/>
    </source>
</evidence>
<feature type="compositionally biased region" description="Basic and acidic residues" evidence="1">
    <location>
        <begin position="215"/>
        <end position="230"/>
    </location>
</feature>
<protein>
    <submittedName>
        <fullName evidence="2">Uncharacterized protein</fullName>
    </submittedName>
</protein>
<evidence type="ECO:0000313" key="2">
    <source>
        <dbReference type="EMBL" id="GJT06629.1"/>
    </source>
</evidence>
<proteinExistence type="predicted"/>
<sequence length="344" mass="39466">MPDLSYLVVHMYIMDLYLLMLTPTPNPLRVLLMDKPQASFSKLRLIEDYPLPDGLKMPSYVGSYDGKGDPNNFLHLFKGAIRMQKCKRCLQRRTWQFIASNKEKARVSELSPLDLPFTYKGLMEKTYTWIKAIEVAINEAPNDQRDNFKRSKKSHWDSGRGQKSKDMFSPYRGPNHGLLSSLSKSPREILATKKIEEAVKSGQLSHLVKWIKKERAKTSDNQRREKKEKSTTPGEAPILMINQEEACTRNSISKSLVFKGREITFPLVTKGINSLAPVIIKAKIFGREVGRVHMDSGCSCKVIYEHCFLKLKPSIKPSKVDSQVLLVGFSVEKYWTLEKFFWKS</sequence>
<gene>
    <name evidence="2" type="ORF">Tco_0841091</name>
</gene>
<organism evidence="2 3">
    <name type="scientific">Tanacetum coccineum</name>
    <dbReference type="NCBI Taxonomy" id="301880"/>
    <lineage>
        <taxon>Eukaryota</taxon>
        <taxon>Viridiplantae</taxon>
        <taxon>Streptophyta</taxon>
        <taxon>Embryophyta</taxon>
        <taxon>Tracheophyta</taxon>
        <taxon>Spermatophyta</taxon>
        <taxon>Magnoliopsida</taxon>
        <taxon>eudicotyledons</taxon>
        <taxon>Gunneridae</taxon>
        <taxon>Pentapetalae</taxon>
        <taxon>asterids</taxon>
        <taxon>campanulids</taxon>
        <taxon>Asterales</taxon>
        <taxon>Asteraceae</taxon>
        <taxon>Asteroideae</taxon>
        <taxon>Anthemideae</taxon>
        <taxon>Anthemidinae</taxon>
        <taxon>Tanacetum</taxon>
    </lineage>
</organism>
<keyword evidence="3" id="KW-1185">Reference proteome</keyword>
<accession>A0ABQ5AZT7</accession>
<dbReference type="Proteomes" id="UP001151760">
    <property type="component" value="Unassembled WGS sequence"/>
</dbReference>
<reference evidence="2" key="1">
    <citation type="journal article" date="2022" name="Int. J. Mol. Sci.">
        <title>Draft Genome of Tanacetum Coccineum: Genomic Comparison of Closely Related Tanacetum-Family Plants.</title>
        <authorList>
            <person name="Yamashiro T."/>
            <person name="Shiraishi A."/>
            <person name="Nakayama K."/>
            <person name="Satake H."/>
        </authorList>
    </citation>
    <scope>NUCLEOTIDE SEQUENCE</scope>
</reference>
<evidence type="ECO:0000313" key="3">
    <source>
        <dbReference type="Proteomes" id="UP001151760"/>
    </source>
</evidence>
<feature type="compositionally biased region" description="Basic and acidic residues" evidence="1">
    <location>
        <begin position="144"/>
        <end position="166"/>
    </location>
</feature>
<reference evidence="2" key="2">
    <citation type="submission" date="2022-01" db="EMBL/GenBank/DDBJ databases">
        <authorList>
            <person name="Yamashiro T."/>
            <person name="Shiraishi A."/>
            <person name="Satake H."/>
            <person name="Nakayama K."/>
        </authorList>
    </citation>
    <scope>NUCLEOTIDE SEQUENCE</scope>
</reference>
<comment type="caution">
    <text evidence="2">The sequence shown here is derived from an EMBL/GenBank/DDBJ whole genome shotgun (WGS) entry which is preliminary data.</text>
</comment>
<name>A0ABQ5AZT7_9ASTR</name>